<reference evidence="1" key="2">
    <citation type="submission" date="2015-06" db="UniProtKB">
        <authorList>
            <consortium name="EnsemblPlants"/>
        </authorList>
    </citation>
    <scope>IDENTIFICATION</scope>
    <source>
        <strain evidence="1">cv. Heinz 1706</strain>
    </source>
</reference>
<dbReference type="Proteomes" id="UP000004994">
    <property type="component" value="Chromosome 3"/>
</dbReference>
<proteinExistence type="predicted"/>
<evidence type="ECO:0000313" key="1">
    <source>
        <dbReference type="EnsemblPlants" id="Solyc03g046540.1.1"/>
    </source>
</evidence>
<keyword evidence="2" id="KW-1185">Reference proteome</keyword>
<dbReference type="AlphaFoldDB" id="K4BGG1"/>
<evidence type="ECO:0000313" key="2">
    <source>
        <dbReference type="Proteomes" id="UP000004994"/>
    </source>
</evidence>
<organism evidence="1">
    <name type="scientific">Solanum lycopersicum</name>
    <name type="common">Tomato</name>
    <name type="synonym">Lycopersicon esculentum</name>
    <dbReference type="NCBI Taxonomy" id="4081"/>
    <lineage>
        <taxon>Eukaryota</taxon>
        <taxon>Viridiplantae</taxon>
        <taxon>Streptophyta</taxon>
        <taxon>Embryophyta</taxon>
        <taxon>Tracheophyta</taxon>
        <taxon>Spermatophyta</taxon>
        <taxon>Magnoliopsida</taxon>
        <taxon>eudicotyledons</taxon>
        <taxon>Gunneridae</taxon>
        <taxon>Pentapetalae</taxon>
        <taxon>asterids</taxon>
        <taxon>lamiids</taxon>
        <taxon>Solanales</taxon>
        <taxon>Solanaceae</taxon>
        <taxon>Solanoideae</taxon>
        <taxon>Solaneae</taxon>
        <taxon>Solanum</taxon>
        <taxon>Solanum subgen. Lycopersicon</taxon>
    </lineage>
</organism>
<accession>K4BGG1</accession>
<sequence length="164" mass="18403">MFFAFLEETVKNISKGRISINPVMMPKVNGLTQFRGPSSTTRSEIPYMENVLPDEGLGSGSNSKIVSMVKDFFPRGIFARYLLQREVCEEGFILSCCTLQAQTTAFFGASTLISSTMIYYGKMKIFGIGVSILKPVNVRPKFSAVLFKFENIIVVFPKVRVRIF</sequence>
<dbReference type="InParanoid" id="K4BGG1"/>
<reference evidence="1" key="1">
    <citation type="journal article" date="2012" name="Nature">
        <title>The tomato genome sequence provides insights into fleshy fruit evolution.</title>
        <authorList>
            <consortium name="Tomato Genome Consortium"/>
        </authorList>
    </citation>
    <scope>NUCLEOTIDE SEQUENCE [LARGE SCALE GENOMIC DNA]</scope>
    <source>
        <strain evidence="1">cv. Heinz 1706</strain>
    </source>
</reference>
<protein>
    <submittedName>
        <fullName evidence="1">Uncharacterized protein</fullName>
    </submittedName>
</protein>
<dbReference type="EnsemblPlants" id="Solyc03g046540.1.1">
    <property type="protein sequence ID" value="Solyc03g046540.1.1"/>
    <property type="gene ID" value="Solyc03g046540.1"/>
</dbReference>
<name>K4BGG1_SOLLC</name>
<dbReference type="HOGENOM" id="CLU_1621845_0_0_1"/>
<dbReference type="Gramene" id="Solyc03g046540.1.1">
    <property type="protein sequence ID" value="Solyc03g046540.1.1"/>
    <property type="gene ID" value="Solyc03g046540.1"/>
</dbReference>
<dbReference type="PaxDb" id="4081-Solyc03g046540.1.1"/>